<dbReference type="Pfam" id="PF13369">
    <property type="entry name" value="Transglut_core2"/>
    <property type="match status" value="1"/>
</dbReference>
<organism evidence="2">
    <name type="scientific">hydrothermal vent metagenome</name>
    <dbReference type="NCBI Taxonomy" id="652676"/>
    <lineage>
        <taxon>unclassified sequences</taxon>
        <taxon>metagenomes</taxon>
        <taxon>ecological metagenomes</taxon>
    </lineage>
</organism>
<evidence type="ECO:0000313" key="2">
    <source>
        <dbReference type="EMBL" id="VAX40355.1"/>
    </source>
</evidence>
<feature type="domain" description="Protein SirB1 N-terminal" evidence="1">
    <location>
        <begin position="49"/>
        <end position="196"/>
    </location>
</feature>
<dbReference type="EMBL" id="UOGL01000432">
    <property type="protein sequence ID" value="VAX40355.1"/>
    <property type="molecule type" value="Genomic_DNA"/>
</dbReference>
<sequence length="279" mass="31441">MSISEQFQCDSEFIKLLMRRDDIDLATASLEIARDAYPHLDFDETFDWIDDRAEELAGPVARAKTDVDVLEELQKCLVTNHQIHGSRDAFCQADGSFLNRVIETKQGIPISLSLLYMTVADRLGIKLSGVAAPIHFITRYESVAGPLFLDPFSGGRVMTFVEAADWLQQLTGAPGSSIINALKPAEPRAIIIRMLNNLKRLYVEQKCWKSAWNVQHRLAALQPTLYEERRDLAVLSLKAHRPGYAINLLNCCLKSCPPDESEMLVQHLESAQTELSRWN</sequence>
<evidence type="ECO:0000259" key="1">
    <source>
        <dbReference type="Pfam" id="PF13369"/>
    </source>
</evidence>
<accession>A0A3B1E3Q2</accession>
<dbReference type="PANTHER" id="PTHR31350:SF21">
    <property type="entry name" value="F-BOX ONLY PROTEIN 21"/>
    <property type="match status" value="1"/>
</dbReference>
<protein>
    <recommendedName>
        <fullName evidence="1">Protein SirB1 N-terminal domain-containing protein</fullName>
    </recommendedName>
</protein>
<dbReference type="AlphaFoldDB" id="A0A3B1E3Q2"/>
<name>A0A3B1E3Q2_9ZZZZ</name>
<reference evidence="2" key="1">
    <citation type="submission" date="2018-06" db="EMBL/GenBank/DDBJ databases">
        <authorList>
            <person name="Zhirakovskaya E."/>
        </authorList>
    </citation>
    <scope>NUCLEOTIDE SEQUENCE</scope>
</reference>
<proteinExistence type="predicted"/>
<gene>
    <name evidence="2" type="ORF">MNBD_PLANCTO02-1887</name>
</gene>
<dbReference type="Pfam" id="PF13371">
    <property type="entry name" value="TPR_9"/>
    <property type="match status" value="1"/>
</dbReference>
<dbReference type="PANTHER" id="PTHR31350">
    <property type="entry name" value="SI:DKEY-261L7.2"/>
    <property type="match status" value="1"/>
</dbReference>
<dbReference type="InterPro" id="IPR032698">
    <property type="entry name" value="SirB1_N"/>
</dbReference>